<organism evidence="6">
    <name type="scientific">Chelativorans sp. (strain BNC1)</name>
    <dbReference type="NCBI Taxonomy" id="266779"/>
    <lineage>
        <taxon>Bacteria</taxon>
        <taxon>Pseudomonadati</taxon>
        <taxon>Pseudomonadota</taxon>
        <taxon>Alphaproteobacteria</taxon>
        <taxon>Hyphomicrobiales</taxon>
        <taxon>Phyllobacteriaceae</taxon>
        <taxon>Chelativorans</taxon>
    </lineage>
</organism>
<comment type="similarity">
    <text evidence="2">Belongs to the HPr family.</text>
</comment>
<dbReference type="SUPFAM" id="SSF55594">
    <property type="entry name" value="HPr-like"/>
    <property type="match status" value="1"/>
</dbReference>
<proteinExistence type="inferred from homology"/>
<dbReference type="InterPro" id="IPR035895">
    <property type="entry name" value="HPr-like_sf"/>
</dbReference>
<dbReference type="CDD" id="cd00367">
    <property type="entry name" value="PTS-HPr_like"/>
    <property type="match status" value="1"/>
</dbReference>
<dbReference type="InterPro" id="IPR000032">
    <property type="entry name" value="HPr-like"/>
</dbReference>
<accession>Q11CD1</accession>
<dbReference type="EMBL" id="CP000390">
    <property type="protein sequence ID" value="ABG64944.1"/>
    <property type="molecule type" value="Genomic_DNA"/>
</dbReference>
<evidence type="ECO:0000256" key="1">
    <source>
        <dbReference type="ARBA" id="ARBA00004496"/>
    </source>
</evidence>
<dbReference type="STRING" id="266779.Meso_3575"/>
<keyword evidence="3" id="KW-0963">Cytoplasm</keyword>
<dbReference type="HOGENOM" id="CLU_136230_1_1_5"/>
<dbReference type="GO" id="GO:0009401">
    <property type="term" value="P:phosphoenolpyruvate-dependent sugar phosphotransferase system"/>
    <property type="evidence" value="ECO:0007669"/>
    <property type="project" value="UniProtKB-KW"/>
</dbReference>
<dbReference type="NCBIfam" id="TIGR01003">
    <property type="entry name" value="PTS_HPr_family"/>
    <property type="match status" value="1"/>
</dbReference>
<name>Q11CD1_CHESB</name>
<dbReference type="Pfam" id="PF00381">
    <property type="entry name" value="PTS-HPr"/>
    <property type="match status" value="1"/>
</dbReference>
<gene>
    <name evidence="6" type="ordered locus">Meso_3575</name>
</gene>
<dbReference type="KEGG" id="mes:Meso_3575"/>
<feature type="domain" description="HPr" evidence="5">
    <location>
        <begin position="13"/>
        <end position="100"/>
    </location>
</feature>
<dbReference type="Gene3D" id="3.30.1340.10">
    <property type="entry name" value="HPr-like"/>
    <property type="match status" value="1"/>
</dbReference>
<protein>
    <submittedName>
        <fullName evidence="6">Phosphocarrier, HPr family</fullName>
    </submittedName>
</protein>
<evidence type="ECO:0000259" key="5">
    <source>
        <dbReference type="PROSITE" id="PS51350"/>
    </source>
</evidence>
<dbReference type="AlphaFoldDB" id="Q11CD1"/>
<keyword evidence="4" id="KW-0598">Phosphotransferase system</keyword>
<evidence type="ECO:0000256" key="2">
    <source>
        <dbReference type="ARBA" id="ARBA00010736"/>
    </source>
</evidence>
<evidence type="ECO:0000256" key="4">
    <source>
        <dbReference type="ARBA" id="ARBA00022683"/>
    </source>
</evidence>
<dbReference type="PRINTS" id="PR00107">
    <property type="entry name" value="PHOSPHOCPHPR"/>
</dbReference>
<dbReference type="PROSITE" id="PS00369">
    <property type="entry name" value="PTS_HPR_HIS"/>
    <property type="match status" value="1"/>
</dbReference>
<dbReference type="InterPro" id="IPR050399">
    <property type="entry name" value="HPr"/>
</dbReference>
<evidence type="ECO:0000256" key="3">
    <source>
        <dbReference type="ARBA" id="ARBA00022490"/>
    </source>
</evidence>
<evidence type="ECO:0000313" key="6">
    <source>
        <dbReference type="EMBL" id="ABG64944.1"/>
    </source>
</evidence>
<dbReference type="PROSITE" id="PS51350">
    <property type="entry name" value="PTS_HPR_DOM"/>
    <property type="match status" value="1"/>
</dbReference>
<sequence length="101" mass="10590">MSDAPTNPPADEVITRDFAIVNQRGLHARASAKFVQLVSSYNAKVSVEKDGISVGGTSIMGLMMLAASPGCRIRVSASGPDASKLLDALAELIAERFGEEI</sequence>
<dbReference type="PANTHER" id="PTHR33705:SF2">
    <property type="entry name" value="PHOSPHOCARRIER PROTEIN NPR"/>
    <property type="match status" value="1"/>
</dbReference>
<reference evidence="6" key="1">
    <citation type="submission" date="2006-06" db="EMBL/GenBank/DDBJ databases">
        <title>Complete sequence of chromosome of Chelativorans sp. BNC1.</title>
        <authorList>
            <consortium name="US DOE Joint Genome Institute"/>
            <person name="Copeland A."/>
            <person name="Lucas S."/>
            <person name="Lapidus A."/>
            <person name="Barry K."/>
            <person name="Detter J.C."/>
            <person name="Glavina del Rio T."/>
            <person name="Hammon N."/>
            <person name="Israni S."/>
            <person name="Dalin E."/>
            <person name="Tice H."/>
            <person name="Pitluck S."/>
            <person name="Chertkov O."/>
            <person name="Brettin T."/>
            <person name="Bruce D."/>
            <person name="Han C."/>
            <person name="Tapia R."/>
            <person name="Gilna P."/>
            <person name="Schmutz J."/>
            <person name="Larimer F."/>
            <person name="Land M."/>
            <person name="Hauser L."/>
            <person name="Kyrpides N."/>
            <person name="Mikhailova N."/>
            <person name="Richardson P."/>
        </authorList>
    </citation>
    <scope>NUCLEOTIDE SEQUENCE</scope>
    <source>
        <strain evidence="6">BNC1</strain>
    </source>
</reference>
<dbReference type="eggNOG" id="COG1925">
    <property type="taxonomic scope" value="Bacteria"/>
</dbReference>
<comment type="subcellular location">
    <subcellularLocation>
        <location evidence="1">Cytoplasm</location>
    </subcellularLocation>
</comment>
<dbReference type="GO" id="GO:0005737">
    <property type="term" value="C:cytoplasm"/>
    <property type="evidence" value="ECO:0007669"/>
    <property type="project" value="UniProtKB-SubCell"/>
</dbReference>
<dbReference type="PANTHER" id="PTHR33705">
    <property type="entry name" value="PHOSPHOCARRIER PROTEIN HPR"/>
    <property type="match status" value="1"/>
</dbReference>
<dbReference type="InterPro" id="IPR001020">
    <property type="entry name" value="PTS_HPr_His_P_site"/>
</dbReference>
<dbReference type="OrthoDB" id="9798965at2"/>